<keyword evidence="2" id="KW-1185">Reference proteome</keyword>
<evidence type="ECO:0008006" key="3">
    <source>
        <dbReference type="Google" id="ProtNLM"/>
    </source>
</evidence>
<proteinExistence type="predicted"/>
<organism evidence="1 2">
    <name type="scientific">Rehmannia glutinosa</name>
    <name type="common">Chinese foxglove</name>
    <dbReference type="NCBI Taxonomy" id="99300"/>
    <lineage>
        <taxon>Eukaryota</taxon>
        <taxon>Viridiplantae</taxon>
        <taxon>Streptophyta</taxon>
        <taxon>Embryophyta</taxon>
        <taxon>Tracheophyta</taxon>
        <taxon>Spermatophyta</taxon>
        <taxon>Magnoliopsida</taxon>
        <taxon>eudicotyledons</taxon>
        <taxon>Gunneridae</taxon>
        <taxon>Pentapetalae</taxon>
        <taxon>asterids</taxon>
        <taxon>lamiids</taxon>
        <taxon>Lamiales</taxon>
        <taxon>Orobanchaceae</taxon>
        <taxon>Rehmannieae</taxon>
        <taxon>Rehmannia</taxon>
    </lineage>
</organism>
<gene>
    <name evidence="1" type="ORF">DH2020_024586</name>
</gene>
<dbReference type="Gene3D" id="2.20.25.10">
    <property type="match status" value="1"/>
</dbReference>
<accession>A0ABR0W2W4</accession>
<protein>
    <recommendedName>
        <fullName evidence="3">Trm112 family protein</fullName>
    </recommendedName>
</protein>
<sequence length="65" mass="7186">MQHILVCPISKQPIKAVQGTNLLINDSIDISNPIVDGIPHLMPVDGKIVDFDQNSNSNYVKDSRE</sequence>
<dbReference type="PANTHER" id="PTHR33505:SF4">
    <property type="entry name" value="PROTEIN PREY, MITOCHONDRIAL"/>
    <property type="match status" value="1"/>
</dbReference>
<evidence type="ECO:0000313" key="1">
    <source>
        <dbReference type="EMBL" id="KAK6141665.1"/>
    </source>
</evidence>
<dbReference type="Proteomes" id="UP001318860">
    <property type="component" value="Unassembled WGS sequence"/>
</dbReference>
<comment type="caution">
    <text evidence="1">The sequence shown here is derived from an EMBL/GenBank/DDBJ whole genome shotgun (WGS) entry which is preliminary data.</text>
</comment>
<reference evidence="1 2" key="1">
    <citation type="journal article" date="2021" name="Comput. Struct. Biotechnol. J.">
        <title>De novo genome assembly of the potent medicinal plant Rehmannia glutinosa using nanopore technology.</title>
        <authorList>
            <person name="Ma L."/>
            <person name="Dong C."/>
            <person name="Song C."/>
            <person name="Wang X."/>
            <person name="Zheng X."/>
            <person name="Niu Y."/>
            <person name="Chen S."/>
            <person name="Feng W."/>
        </authorList>
    </citation>
    <scope>NUCLEOTIDE SEQUENCE [LARGE SCALE GENOMIC DNA]</scope>
    <source>
        <strain evidence="1">DH-2019</strain>
    </source>
</reference>
<dbReference type="EMBL" id="JABTTQ020000101">
    <property type="protein sequence ID" value="KAK6141665.1"/>
    <property type="molecule type" value="Genomic_DNA"/>
</dbReference>
<dbReference type="PANTHER" id="PTHR33505">
    <property type="entry name" value="ZGC:162634"/>
    <property type="match status" value="1"/>
</dbReference>
<dbReference type="SUPFAM" id="SSF158997">
    <property type="entry name" value="Trm112p-like"/>
    <property type="match status" value="1"/>
</dbReference>
<name>A0ABR0W2W4_REHGL</name>
<evidence type="ECO:0000313" key="2">
    <source>
        <dbReference type="Proteomes" id="UP001318860"/>
    </source>
</evidence>